<protein>
    <recommendedName>
        <fullName evidence="3">T2SS substrate NttA domain-containing protein</fullName>
    </recommendedName>
</protein>
<feature type="chain" id="PRO_5001935408" description="T2SS substrate NttA domain-containing protein" evidence="2">
    <location>
        <begin position="25"/>
        <end position="134"/>
    </location>
</feature>
<proteinExistence type="predicted"/>
<gene>
    <name evidence="4" type="ORF">LFA_1309</name>
</gene>
<sequence>MSRKFLIATTIAVSSSFIPFISNADDTATKSAPSTSSSSGEMSKDSWLNSMTPMLPDLICKGFMQDTDLKKRFDEIKMTYEKCVSLIPGSAKKCQDQIYASIPDKINSETAGTWGKTLGECIGKDFAEKYLIPK</sequence>
<dbReference type="HOGENOM" id="CLU_151245_0_0_6"/>
<name>A0A098G5G9_9GAMM</name>
<feature type="compositionally biased region" description="Low complexity" evidence="1">
    <location>
        <begin position="26"/>
        <end position="41"/>
    </location>
</feature>
<feature type="region of interest" description="Disordered" evidence="1">
    <location>
        <begin position="26"/>
        <end position="46"/>
    </location>
</feature>
<dbReference type="EMBL" id="LN614827">
    <property type="protein sequence ID" value="CEG56735.1"/>
    <property type="molecule type" value="Genomic_DNA"/>
</dbReference>
<dbReference type="STRING" id="1212491.LFA_1309"/>
<dbReference type="InterPro" id="IPR056212">
    <property type="entry name" value="NttA"/>
</dbReference>
<evidence type="ECO:0000256" key="2">
    <source>
        <dbReference type="SAM" id="SignalP"/>
    </source>
</evidence>
<dbReference type="OrthoDB" id="5640576at2"/>
<evidence type="ECO:0000256" key="1">
    <source>
        <dbReference type="SAM" id="MobiDB-lite"/>
    </source>
</evidence>
<dbReference type="Pfam" id="PF24275">
    <property type="entry name" value="NttA"/>
    <property type="match status" value="1"/>
</dbReference>
<dbReference type="RefSeq" id="WP_045095355.1">
    <property type="nucleotide sequence ID" value="NZ_LN614827.1"/>
</dbReference>
<evidence type="ECO:0000313" key="4">
    <source>
        <dbReference type="EMBL" id="CEG56735.1"/>
    </source>
</evidence>
<dbReference type="AlphaFoldDB" id="A0A098G5G9"/>
<evidence type="ECO:0000313" key="5">
    <source>
        <dbReference type="Proteomes" id="UP000032430"/>
    </source>
</evidence>
<keyword evidence="5" id="KW-1185">Reference proteome</keyword>
<organism evidence="4 5">
    <name type="scientific">Legionella fallonii LLAP-10</name>
    <dbReference type="NCBI Taxonomy" id="1212491"/>
    <lineage>
        <taxon>Bacteria</taxon>
        <taxon>Pseudomonadati</taxon>
        <taxon>Pseudomonadota</taxon>
        <taxon>Gammaproteobacteria</taxon>
        <taxon>Legionellales</taxon>
        <taxon>Legionellaceae</taxon>
        <taxon>Legionella</taxon>
    </lineage>
</organism>
<feature type="signal peptide" evidence="2">
    <location>
        <begin position="1"/>
        <end position="24"/>
    </location>
</feature>
<evidence type="ECO:0000259" key="3">
    <source>
        <dbReference type="Pfam" id="PF24275"/>
    </source>
</evidence>
<feature type="domain" description="T2SS substrate NttA" evidence="3">
    <location>
        <begin position="41"/>
        <end position="134"/>
    </location>
</feature>
<dbReference type="KEGG" id="lfa:LFA_1309"/>
<keyword evidence="2" id="KW-0732">Signal</keyword>
<dbReference type="Proteomes" id="UP000032430">
    <property type="component" value="Chromosome I"/>
</dbReference>
<reference evidence="5" key="1">
    <citation type="submission" date="2014-09" db="EMBL/GenBank/DDBJ databases">
        <authorList>
            <person name="Gomez-Valero L."/>
        </authorList>
    </citation>
    <scope>NUCLEOTIDE SEQUENCE [LARGE SCALE GENOMIC DNA]</scope>
    <source>
        <strain evidence="5">ATCC700992</strain>
    </source>
</reference>
<accession>A0A098G5G9</accession>